<keyword evidence="2" id="KW-1185">Reference proteome</keyword>
<protein>
    <submittedName>
        <fullName evidence="1">Uncharacterized transposon-derived</fullName>
    </submittedName>
</protein>
<sequence length="174" mass="21085">MFHTDKGTEFMNRKFQTFLKKHDIRFFTTQNETKASIVERFNRTLKTKMWKYFTAKNTLKYVDILQKLVKSYNRSRHRSIGMRAVDVNEDNESIVWQKLYGEESDKPVRFKFNIGDQVRISKARRTFKKGYLPSWTEEVFTITKRVLRRPPVYKIADFDDEELKGTFYEQELQR</sequence>
<dbReference type="AlphaFoldDB" id="A0A7D9LMR9"/>
<proteinExistence type="predicted"/>
<reference evidence="1" key="1">
    <citation type="submission" date="2020-04" db="EMBL/GenBank/DDBJ databases">
        <authorList>
            <person name="Alioto T."/>
            <person name="Alioto T."/>
            <person name="Gomez Garrido J."/>
        </authorList>
    </citation>
    <scope>NUCLEOTIDE SEQUENCE</scope>
    <source>
        <strain evidence="1">A484AB</strain>
    </source>
</reference>
<dbReference type="InterPro" id="IPR036397">
    <property type="entry name" value="RNaseH_sf"/>
</dbReference>
<dbReference type="InterPro" id="IPR001584">
    <property type="entry name" value="Integrase_cat-core"/>
</dbReference>
<comment type="caution">
    <text evidence="1">The sequence shown here is derived from an EMBL/GenBank/DDBJ whole genome shotgun (WGS) entry which is preliminary data.</text>
</comment>
<dbReference type="SUPFAM" id="SSF53098">
    <property type="entry name" value="Ribonuclease H-like"/>
    <property type="match status" value="1"/>
</dbReference>
<dbReference type="EMBL" id="CACRXK020021172">
    <property type="protein sequence ID" value="CAB4035571.1"/>
    <property type="molecule type" value="Genomic_DNA"/>
</dbReference>
<dbReference type="Proteomes" id="UP001152795">
    <property type="component" value="Unassembled WGS sequence"/>
</dbReference>
<dbReference type="PANTHER" id="PTHR46585:SF1">
    <property type="entry name" value="CHROMO DOMAIN-CONTAINING PROTEIN"/>
    <property type="match status" value="1"/>
</dbReference>
<dbReference type="InterPro" id="IPR012337">
    <property type="entry name" value="RNaseH-like_sf"/>
</dbReference>
<accession>A0A7D9LMR9</accession>
<evidence type="ECO:0000313" key="1">
    <source>
        <dbReference type="EMBL" id="CAB4035571.1"/>
    </source>
</evidence>
<dbReference type="Gene3D" id="3.30.420.10">
    <property type="entry name" value="Ribonuclease H-like superfamily/Ribonuclease H"/>
    <property type="match status" value="1"/>
</dbReference>
<evidence type="ECO:0000313" key="2">
    <source>
        <dbReference type="Proteomes" id="UP001152795"/>
    </source>
</evidence>
<name>A0A7D9LMR9_PARCT</name>
<dbReference type="GO" id="GO:0015074">
    <property type="term" value="P:DNA integration"/>
    <property type="evidence" value="ECO:0007669"/>
    <property type="project" value="InterPro"/>
</dbReference>
<gene>
    <name evidence="1" type="ORF">PACLA_8A016191</name>
</gene>
<dbReference type="PANTHER" id="PTHR46585">
    <property type="entry name" value="INTEGRASE CORE DOMAIN CONTAINING PROTEIN"/>
    <property type="match status" value="1"/>
</dbReference>
<dbReference type="PROSITE" id="PS50994">
    <property type="entry name" value="INTEGRASE"/>
    <property type="match status" value="1"/>
</dbReference>
<organism evidence="1 2">
    <name type="scientific">Paramuricea clavata</name>
    <name type="common">Red gorgonian</name>
    <name type="synonym">Violescent sea-whip</name>
    <dbReference type="NCBI Taxonomy" id="317549"/>
    <lineage>
        <taxon>Eukaryota</taxon>
        <taxon>Metazoa</taxon>
        <taxon>Cnidaria</taxon>
        <taxon>Anthozoa</taxon>
        <taxon>Octocorallia</taxon>
        <taxon>Malacalcyonacea</taxon>
        <taxon>Plexauridae</taxon>
        <taxon>Paramuricea</taxon>
    </lineage>
</organism>
<feature type="non-terminal residue" evidence="1">
    <location>
        <position position="174"/>
    </location>
</feature>
<dbReference type="OrthoDB" id="2344127at2759"/>
<dbReference type="GO" id="GO:0003676">
    <property type="term" value="F:nucleic acid binding"/>
    <property type="evidence" value="ECO:0007669"/>
    <property type="project" value="InterPro"/>
</dbReference>